<evidence type="ECO:0000256" key="7">
    <source>
        <dbReference type="ARBA" id="ARBA00023136"/>
    </source>
</evidence>
<evidence type="ECO:0000256" key="8">
    <source>
        <dbReference type="SAM" id="Phobius"/>
    </source>
</evidence>
<evidence type="ECO:0000256" key="4">
    <source>
        <dbReference type="ARBA" id="ARBA00022692"/>
    </source>
</evidence>
<evidence type="ECO:0000313" key="10">
    <source>
        <dbReference type="Proteomes" id="UP001566132"/>
    </source>
</evidence>
<name>A0ABD1E9W9_HYPHA</name>
<comment type="caution">
    <text evidence="9">The sequence shown here is derived from an EMBL/GenBank/DDBJ whole genome shotgun (WGS) entry which is preliminary data.</text>
</comment>
<dbReference type="GO" id="GO:0016020">
    <property type="term" value="C:membrane"/>
    <property type="evidence" value="ECO:0007669"/>
    <property type="project" value="UniProtKB-SubCell"/>
</dbReference>
<reference evidence="9 10" key="1">
    <citation type="submission" date="2024-05" db="EMBL/GenBank/DDBJ databases">
        <title>Genetic variation in Jamaican populations of the coffee berry borer (Hypothenemus hampei).</title>
        <authorList>
            <person name="Errbii M."/>
            <person name="Myrie A."/>
        </authorList>
    </citation>
    <scope>NUCLEOTIDE SEQUENCE [LARGE SCALE GENOMIC DNA]</scope>
    <source>
        <strain evidence="9">JA-Hopewell-2020-01-JO</strain>
        <tissue evidence="9">Whole body</tissue>
    </source>
</reference>
<dbReference type="Proteomes" id="UP001566132">
    <property type="component" value="Unassembled WGS sequence"/>
</dbReference>
<comment type="subcellular location">
    <subcellularLocation>
        <location evidence="1">Membrane</location>
        <topology evidence="1">Single-pass membrane protein</topology>
    </subcellularLocation>
</comment>
<evidence type="ECO:0000256" key="3">
    <source>
        <dbReference type="ARBA" id="ARBA00017028"/>
    </source>
</evidence>
<proteinExistence type="inferred from homology"/>
<gene>
    <name evidence="9" type="ORF">ABEB36_011968</name>
</gene>
<keyword evidence="10" id="KW-1185">Reference proteome</keyword>
<keyword evidence="6" id="KW-0175">Coiled coil</keyword>
<dbReference type="PANTHER" id="PTHR34644:SF2">
    <property type="entry name" value="SINGLE-PASS MEMBRANE AND COILED-COIL DOMAIN-CONTAINING PROTEIN 4"/>
    <property type="match status" value="1"/>
</dbReference>
<organism evidence="9 10">
    <name type="scientific">Hypothenemus hampei</name>
    <name type="common">Coffee berry borer</name>
    <dbReference type="NCBI Taxonomy" id="57062"/>
    <lineage>
        <taxon>Eukaryota</taxon>
        <taxon>Metazoa</taxon>
        <taxon>Ecdysozoa</taxon>
        <taxon>Arthropoda</taxon>
        <taxon>Hexapoda</taxon>
        <taxon>Insecta</taxon>
        <taxon>Pterygota</taxon>
        <taxon>Neoptera</taxon>
        <taxon>Endopterygota</taxon>
        <taxon>Coleoptera</taxon>
        <taxon>Polyphaga</taxon>
        <taxon>Cucujiformia</taxon>
        <taxon>Curculionidae</taxon>
        <taxon>Scolytinae</taxon>
        <taxon>Hypothenemus</taxon>
    </lineage>
</organism>
<keyword evidence="4 8" id="KW-0812">Transmembrane</keyword>
<evidence type="ECO:0000256" key="2">
    <source>
        <dbReference type="ARBA" id="ARBA00009202"/>
    </source>
</evidence>
<evidence type="ECO:0000256" key="1">
    <source>
        <dbReference type="ARBA" id="ARBA00004167"/>
    </source>
</evidence>
<dbReference type="EMBL" id="JBDJPC010000009">
    <property type="protein sequence ID" value="KAL1491360.1"/>
    <property type="molecule type" value="Genomic_DNA"/>
</dbReference>
<keyword evidence="7 8" id="KW-0472">Membrane</keyword>
<dbReference type="AlphaFoldDB" id="A0ABD1E9W9"/>
<evidence type="ECO:0000313" key="9">
    <source>
        <dbReference type="EMBL" id="KAL1491360.1"/>
    </source>
</evidence>
<comment type="similarity">
    <text evidence="2">Belongs to the SMCO4 family.</text>
</comment>
<keyword evidence="5 8" id="KW-1133">Transmembrane helix</keyword>
<dbReference type="PANTHER" id="PTHR34644">
    <property type="entry name" value="SINGLE-PASS MEMBRANE AND COILED-COIL DOMAIN-CONTAINING PROTEIN 4"/>
    <property type="match status" value="1"/>
</dbReference>
<sequence>MPKQLKNGKPKITSKEKQKLKKEYQETQKQLKTVVFPALAVVFLFIVVYVYLKTRPMRNNFD</sequence>
<evidence type="ECO:0000256" key="6">
    <source>
        <dbReference type="ARBA" id="ARBA00023054"/>
    </source>
</evidence>
<evidence type="ECO:0000256" key="5">
    <source>
        <dbReference type="ARBA" id="ARBA00022989"/>
    </source>
</evidence>
<dbReference type="Pfam" id="PF15012">
    <property type="entry name" value="DUF4519"/>
    <property type="match status" value="1"/>
</dbReference>
<dbReference type="InterPro" id="IPR027960">
    <property type="entry name" value="DUF4519"/>
</dbReference>
<feature type="transmembrane region" description="Helical" evidence="8">
    <location>
        <begin position="34"/>
        <end position="52"/>
    </location>
</feature>
<protein>
    <recommendedName>
        <fullName evidence="3">Single-pass membrane and coiled-coil domain-containing protein 4 homolog</fullName>
    </recommendedName>
</protein>
<accession>A0ABD1E9W9</accession>